<dbReference type="CTD" id="3594"/>
<evidence type="ECO:0000256" key="9">
    <source>
        <dbReference type="ARBA" id="ARBA00023180"/>
    </source>
</evidence>
<dbReference type="AlphaFoldDB" id="A0A6P7ZI53"/>
<evidence type="ECO:0000256" key="5">
    <source>
        <dbReference type="ARBA" id="ARBA00022737"/>
    </source>
</evidence>
<keyword evidence="5" id="KW-0677">Repeat</keyword>
<dbReference type="InterPro" id="IPR003961">
    <property type="entry name" value="FN3_dom"/>
</dbReference>
<comment type="subcellular location">
    <subcellularLocation>
        <location evidence="1">Membrane</location>
        <topology evidence="1">Single-pass type I membrane protein</topology>
    </subcellularLocation>
</comment>
<dbReference type="InterPro" id="IPR036116">
    <property type="entry name" value="FN3_sf"/>
</dbReference>
<dbReference type="FunCoup" id="A0A6P7ZI53">
    <property type="interactions" value="324"/>
</dbReference>
<reference evidence="13" key="2">
    <citation type="submission" date="2025-08" db="UniProtKB">
        <authorList>
            <consortium name="RefSeq"/>
        </authorList>
    </citation>
    <scope>IDENTIFICATION</scope>
</reference>
<keyword evidence="3 10" id="KW-0812">Transmembrane</keyword>
<evidence type="ECO:0000259" key="11">
    <source>
        <dbReference type="PROSITE" id="PS50853"/>
    </source>
</evidence>
<dbReference type="KEGG" id="muo:115480942"/>
<dbReference type="Proteomes" id="UP000515156">
    <property type="component" value="Chromosome 11"/>
</dbReference>
<evidence type="ECO:0000256" key="10">
    <source>
        <dbReference type="SAM" id="Phobius"/>
    </source>
</evidence>
<keyword evidence="9" id="KW-0325">Glycoprotein</keyword>
<evidence type="ECO:0000256" key="8">
    <source>
        <dbReference type="ARBA" id="ARBA00023170"/>
    </source>
</evidence>
<feature type="domain" description="Fibronectin type-III" evidence="11">
    <location>
        <begin position="407"/>
        <end position="501"/>
    </location>
</feature>
<sequence>MPPVNIDHHGLNIAQEVCIRGNSEVTAQDHREHKQNLNSDFPGSQPAALIISPEKSNCDRIDVGNSTQQTIDRQDFHINSIYTAWVESFLQGHRYSSRNITLTPRYSIKYDPLPSEEVRFSRFNGTLRLKWKRPELENQPLLKEARYKRRMHFNWTTGDCNLQKDADDSERCTLSLAENTAYEIQLRHKSHDSRSHWSEWSDTIFVPVELQESPELCYSVGEFSKDGQRNLSFHWEKAAADQGQVKYILKVRMLSCLCEGSQRELEVHMNRTNKRSGSVLISGAVYNLSIKATNIVGQAPVRSYMIAPRLHTGDGLVKISPSNGNRVSVGWTFKKQSKFYCIQWQPLTESPASSKCVKGKFLEGQNLTFTGAVEPAKCYRIAAYSRQKESWSSLGSVYYLKPSKDRGSSNISVLNITAHSATVRWDGSLHNDCPSLLWTCYVVKYVTENATSKGQMANTSMTYYTLKDLLPGTKYNIEVIGRTKYGEMLSIGHRHFMTQETDDISSDWISLVIILVVIILVIVLIAICCRKRMKRRLWPVMPNPYDSNATKFTTIEPNLVATSKALMTSTVSSEETEPAEALMVFFNPEKEAPVVDMEDDLSSHYNISVEKAKAEVMMDGHITTKTEAEIEIDADLPFEYKKQMLLTSTMGEQEDEKDLGEMFNDSHQDESDKKDTELFINTDFNMVPSSLFTLQLKVNFLSPNE</sequence>
<evidence type="ECO:0000256" key="2">
    <source>
        <dbReference type="ARBA" id="ARBA00008921"/>
    </source>
</evidence>
<dbReference type="PANTHER" id="PTHR48423">
    <property type="entry name" value="INTERLEUKIN-27 RECEPTOR SUBUNIT ALPHA"/>
    <property type="match status" value="1"/>
</dbReference>
<feature type="transmembrane region" description="Helical" evidence="10">
    <location>
        <begin position="508"/>
        <end position="529"/>
    </location>
</feature>
<dbReference type="OrthoDB" id="8945484at2759"/>
<keyword evidence="8 13" id="KW-0675">Receptor</keyword>
<dbReference type="SUPFAM" id="SSF49265">
    <property type="entry name" value="Fibronectin type III"/>
    <property type="match status" value="1"/>
</dbReference>
<name>A0A6P7ZI53_9AMPH</name>
<evidence type="ECO:0000313" key="12">
    <source>
        <dbReference type="Proteomes" id="UP000515156"/>
    </source>
</evidence>
<evidence type="ECO:0000256" key="4">
    <source>
        <dbReference type="ARBA" id="ARBA00022729"/>
    </source>
</evidence>
<dbReference type="RefSeq" id="XP_030075786.1">
    <property type="nucleotide sequence ID" value="XM_030219926.1"/>
</dbReference>
<dbReference type="Gene3D" id="2.60.40.10">
    <property type="entry name" value="Immunoglobulins"/>
    <property type="match status" value="2"/>
</dbReference>
<dbReference type="InterPro" id="IPR013783">
    <property type="entry name" value="Ig-like_fold"/>
</dbReference>
<keyword evidence="6 10" id="KW-1133">Transmembrane helix</keyword>
<keyword evidence="12" id="KW-1185">Reference proteome</keyword>
<dbReference type="SMART" id="SM00060">
    <property type="entry name" value="FN3"/>
    <property type="match status" value="2"/>
</dbReference>
<evidence type="ECO:0000256" key="3">
    <source>
        <dbReference type="ARBA" id="ARBA00022692"/>
    </source>
</evidence>
<dbReference type="GeneID" id="115480942"/>
<evidence type="ECO:0000256" key="7">
    <source>
        <dbReference type="ARBA" id="ARBA00023136"/>
    </source>
</evidence>
<evidence type="ECO:0000256" key="6">
    <source>
        <dbReference type="ARBA" id="ARBA00022989"/>
    </source>
</evidence>
<evidence type="ECO:0000313" key="13">
    <source>
        <dbReference type="RefSeq" id="XP_030075786.1"/>
    </source>
</evidence>
<protein>
    <submittedName>
        <fullName evidence="13">Interleukin-12 receptor subunit beta-1</fullName>
    </submittedName>
</protein>
<proteinExistence type="inferred from homology"/>
<accession>A0A6P7ZI53</accession>
<keyword evidence="4" id="KW-0732">Signal</keyword>
<feature type="domain" description="Fibronectin type-III" evidence="11">
    <location>
        <begin position="111"/>
        <end position="209"/>
    </location>
</feature>
<comment type="similarity">
    <text evidence="2">Belongs to the type I cytokine receptor family. Type 2 subfamily.</text>
</comment>
<dbReference type="PANTHER" id="PTHR48423:SF1">
    <property type="entry name" value="INTERLEUKIN-27 RECEPTOR SUBUNIT ALPHA"/>
    <property type="match status" value="1"/>
</dbReference>
<organism evidence="12 13">
    <name type="scientific">Microcaecilia unicolor</name>
    <dbReference type="NCBI Taxonomy" id="1415580"/>
    <lineage>
        <taxon>Eukaryota</taxon>
        <taxon>Metazoa</taxon>
        <taxon>Chordata</taxon>
        <taxon>Craniata</taxon>
        <taxon>Vertebrata</taxon>
        <taxon>Euteleostomi</taxon>
        <taxon>Amphibia</taxon>
        <taxon>Gymnophiona</taxon>
        <taxon>Siphonopidae</taxon>
        <taxon>Microcaecilia</taxon>
    </lineage>
</organism>
<dbReference type="GO" id="GO:0005886">
    <property type="term" value="C:plasma membrane"/>
    <property type="evidence" value="ECO:0007669"/>
    <property type="project" value="UniProtKB-ARBA"/>
</dbReference>
<gene>
    <name evidence="13" type="primary">IL12RB1</name>
</gene>
<dbReference type="InParanoid" id="A0A6P7ZI53"/>
<dbReference type="PROSITE" id="PS50853">
    <property type="entry name" value="FN3"/>
    <property type="match status" value="2"/>
</dbReference>
<keyword evidence="7 10" id="KW-0472">Membrane</keyword>
<evidence type="ECO:0000256" key="1">
    <source>
        <dbReference type="ARBA" id="ARBA00004479"/>
    </source>
</evidence>
<dbReference type="Pfam" id="PF00041">
    <property type="entry name" value="fn3"/>
    <property type="match status" value="1"/>
</dbReference>
<dbReference type="CDD" id="cd00063">
    <property type="entry name" value="FN3"/>
    <property type="match status" value="2"/>
</dbReference>
<reference evidence="12" key="1">
    <citation type="submission" date="2024-06" db="UniProtKB">
        <authorList>
            <consortium name="RefSeq"/>
        </authorList>
    </citation>
    <scope>NUCLEOTIDE SEQUENCE [LARGE SCALE GENOMIC DNA]</scope>
</reference>
<dbReference type="InterPro" id="IPR052672">
    <property type="entry name" value="Type1_Cytokine_Rcpt_Type2"/>
</dbReference>